<keyword evidence="2" id="KW-0472">Membrane</keyword>
<proteinExistence type="predicted"/>
<comment type="caution">
    <text evidence="3">The sequence shown here is derived from an EMBL/GenBank/DDBJ whole genome shotgun (WGS) entry which is preliminary data.</text>
</comment>
<gene>
    <name evidence="3" type="ORF">C1SCF055_LOCUS21461</name>
</gene>
<feature type="compositionally biased region" description="Low complexity" evidence="1">
    <location>
        <begin position="397"/>
        <end position="458"/>
    </location>
</feature>
<reference evidence="3" key="1">
    <citation type="submission" date="2022-10" db="EMBL/GenBank/DDBJ databases">
        <authorList>
            <person name="Chen Y."/>
            <person name="Dougan E. K."/>
            <person name="Chan C."/>
            <person name="Rhodes N."/>
            <person name="Thang M."/>
        </authorList>
    </citation>
    <scope>NUCLEOTIDE SEQUENCE</scope>
</reference>
<dbReference type="AlphaFoldDB" id="A0A9P1CNI6"/>
<evidence type="ECO:0000313" key="3">
    <source>
        <dbReference type="EMBL" id="CAI3994845.1"/>
    </source>
</evidence>
<name>A0A9P1CNI6_9DINO</name>
<protein>
    <submittedName>
        <fullName evidence="3">Uncharacterized protein</fullName>
    </submittedName>
</protein>
<dbReference type="EMBL" id="CAMXCT020002001">
    <property type="protein sequence ID" value="CAL1148220.1"/>
    <property type="molecule type" value="Genomic_DNA"/>
</dbReference>
<feature type="compositionally biased region" description="Low complexity" evidence="1">
    <location>
        <begin position="478"/>
        <end position="495"/>
    </location>
</feature>
<feature type="compositionally biased region" description="Acidic residues" evidence="1">
    <location>
        <begin position="116"/>
        <end position="132"/>
    </location>
</feature>
<feature type="compositionally biased region" description="Low complexity" evidence="1">
    <location>
        <begin position="169"/>
        <end position="181"/>
    </location>
</feature>
<reference evidence="4" key="2">
    <citation type="submission" date="2024-04" db="EMBL/GenBank/DDBJ databases">
        <authorList>
            <person name="Chen Y."/>
            <person name="Shah S."/>
            <person name="Dougan E. K."/>
            <person name="Thang M."/>
            <person name="Chan C."/>
        </authorList>
    </citation>
    <scope>NUCLEOTIDE SEQUENCE [LARGE SCALE GENOMIC DNA]</scope>
</reference>
<dbReference type="EMBL" id="CAMXCT030002001">
    <property type="protein sequence ID" value="CAL4782157.1"/>
    <property type="molecule type" value="Genomic_DNA"/>
</dbReference>
<feature type="region of interest" description="Disordered" evidence="1">
    <location>
        <begin position="265"/>
        <end position="497"/>
    </location>
</feature>
<feature type="compositionally biased region" description="Basic residues" evidence="1">
    <location>
        <begin position="46"/>
        <end position="57"/>
    </location>
</feature>
<accession>A0A9P1CNI6</accession>
<dbReference type="EMBL" id="CAMXCT010002001">
    <property type="protein sequence ID" value="CAI3994845.1"/>
    <property type="molecule type" value="Genomic_DNA"/>
</dbReference>
<feature type="compositionally biased region" description="Low complexity" evidence="1">
    <location>
        <begin position="270"/>
        <end position="281"/>
    </location>
</feature>
<evidence type="ECO:0000313" key="4">
    <source>
        <dbReference type="EMBL" id="CAL1148220.1"/>
    </source>
</evidence>
<feature type="transmembrane region" description="Helical" evidence="2">
    <location>
        <begin position="752"/>
        <end position="770"/>
    </location>
</feature>
<evidence type="ECO:0000256" key="1">
    <source>
        <dbReference type="SAM" id="MobiDB-lite"/>
    </source>
</evidence>
<keyword evidence="5" id="KW-1185">Reference proteome</keyword>
<keyword evidence="2" id="KW-0812">Transmembrane</keyword>
<keyword evidence="2" id="KW-1133">Transmembrane helix</keyword>
<evidence type="ECO:0000313" key="5">
    <source>
        <dbReference type="Proteomes" id="UP001152797"/>
    </source>
</evidence>
<feature type="transmembrane region" description="Helical" evidence="2">
    <location>
        <begin position="716"/>
        <end position="740"/>
    </location>
</feature>
<evidence type="ECO:0000256" key="2">
    <source>
        <dbReference type="SAM" id="Phobius"/>
    </source>
</evidence>
<sequence>MSLQDLPFALAELNWDKLGIVKKTLKLSEEDAVHVMTHVLGEPKKPKTGKVQPKKKQTPSASSTKKPKKVKAVQKTAAKSAAKSKKPAKAKSAGKASKKAAEKEPLTDVGPYGFGEEGEEEPQEVDEVFEDPEVTRKRKEPIAMPPPHGIPGPSKRVSKPKHEPPVVPKDPAQPAAVVAPAATPPTPASLAHGAGEEADTQESTLWSCATLQQGINFVNGPQLADTQKDEDEMSNATTLGVSEAAANDMQSLLDASLARIKALEDQLSKASSGASSPAPAGLRRSTPLVDICSPSEDYPDNQLGLYPESPIPTPGGESHAPAMPAVGGSEPLAATTKPASEAPLGDTQMIAPAGAVDEPEKHVEKVPAATLAAEPMQSEGQAAEATQPDGHVEAKQPDAQAAAQQPDAQAAAKQPDAQAAKQPDAQAAKQPDAQAAAKQPDAQAAAEQPDAQAAAKQPGGHVPTQEAEAKEPDVSMQAVGSMAADPAASAGGPPDRTLELNGLQALMKNQKNREALQEQLALQNAEQFRAQNPGPISINTPRVEDRKQLLQQWVNSGGNAQSIEADLVLSKTRANKHQSKRELLTTSEMQRREIPIEKIRAIVARGNGVADPDCPHIPSLTRFWVSTSTTEIDTDEVKQEATLRLQADAASTIGLMGANQSSTASSALGADGMQQILQSLQTPAVEDTGLHPDFLLFMLVKHFHFGLHACPFKWTIYMYIYIYMYIIYIYIHICIIYKYICRIYIYIQVCKYIYVYIICIYIYKYMYIYMYI</sequence>
<dbReference type="Proteomes" id="UP001152797">
    <property type="component" value="Unassembled WGS sequence"/>
</dbReference>
<feature type="region of interest" description="Disordered" evidence="1">
    <location>
        <begin position="38"/>
        <end position="205"/>
    </location>
</feature>
<organism evidence="3">
    <name type="scientific">Cladocopium goreaui</name>
    <dbReference type="NCBI Taxonomy" id="2562237"/>
    <lineage>
        <taxon>Eukaryota</taxon>
        <taxon>Sar</taxon>
        <taxon>Alveolata</taxon>
        <taxon>Dinophyceae</taxon>
        <taxon>Suessiales</taxon>
        <taxon>Symbiodiniaceae</taxon>
        <taxon>Cladocopium</taxon>
    </lineage>
</organism>